<comment type="caution">
    <text evidence="1">The sequence shown here is derived from an EMBL/GenBank/DDBJ whole genome shotgun (WGS) entry which is preliminary data.</text>
</comment>
<accession>A0A5C6W4I9</accession>
<dbReference type="OrthoDB" id="2932644at2"/>
<dbReference type="Proteomes" id="UP000321363">
    <property type="component" value="Unassembled WGS sequence"/>
</dbReference>
<dbReference type="RefSeq" id="WP_146945729.1">
    <property type="nucleotide sequence ID" value="NZ_VOQF01000001.1"/>
</dbReference>
<evidence type="ECO:0000313" key="2">
    <source>
        <dbReference type="Proteomes" id="UP000321363"/>
    </source>
</evidence>
<gene>
    <name evidence="1" type="ORF">FS935_01350</name>
</gene>
<evidence type="ECO:0000313" key="1">
    <source>
        <dbReference type="EMBL" id="TXC92867.1"/>
    </source>
</evidence>
<keyword evidence="2" id="KW-1185">Reference proteome</keyword>
<protein>
    <submittedName>
        <fullName evidence="1">Uncharacterized protein</fullName>
    </submittedName>
</protein>
<name>A0A5C6W4I9_9BACI</name>
<dbReference type="EMBL" id="VOQF01000001">
    <property type="protein sequence ID" value="TXC92867.1"/>
    <property type="molecule type" value="Genomic_DNA"/>
</dbReference>
<sequence>MIWLIFLIPLGILCTVAIYFSKKTGAVPPDVNKGNHNIETETIRNQFNNGGSGGGEGGGF</sequence>
<dbReference type="AlphaFoldDB" id="A0A5C6W4I9"/>
<organism evidence="1 2">
    <name type="scientific">Metabacillus litoralis</name>
    <dbReference type="NCBI Taxonomy" id="152268"/>
    <lineage>
        <taxon>Bacteria</taxon>
        <taxon>Bacillati</taxon>
        <taxon>Bacillota</taxon>
        <taxon>Bacilli</taxon>
        <taxon>Bacillales</taxon>
        <taxon>Bacillaceae</taxon>
        <taxon>Metabacillus</taxon>
    </lineage>
</organism>
<reference evidence="1 2" key="1">
    <citation type="journal article" date="2005" name="Int. J. Syst. Evol. Microbiol.">
        <title>Bacillus litoralis sp. nov., isolated from a tidal flat of the Yellow Sea in Korea.</title>
        <authorList>
            <person name="Yoon J.H."/>
            <person name="Oh T.K."/>
        </authorList>
    </citation>
    <scope>NUCLEOTIDE SEQUENCE [LARGE SCALE GENOMIC DNA]</scope>
    <source>
        <strain evidence="1 2">SW-211</strain>
    </source>
</reference>
<proteinExistence type="predicted"/>